<reference evidence="1 2" key="1">
    <citation type="journal article" date="2005" name="Appl. Environ. Microbiol.">
        <title>Genomic analysis of bacteriophage PhiJL001: insights into its interaction with a sponge-associated alpha-proteobacterium.</title>
        <authorList>
            <person name="Lohr J.E."/>
            <person name="Chen F."/>
            <person name="Hill R.T."/>
        </authorList>
    </citation>
    <scope>NUCLEOTIDE SEQUENCE</scope>
</reference>
<dbReference type="GeneID" id="3342398"/>
<name>Q5DN41_9CAUD</name>
<dbReference type="RefSeq" id="YP_223988.1">
    <property type="nucleotide sequence ID" value="NC_006938.1"/>
</dbReference>
<dbReference type="Proteomes" id="UP000000993">
    <property type="component" value="Segment"/>
</dbReference>
<proteinExistence type="predicted"/>
<sequence>MTLLQKLQAIATAMSDIISLSGQVQTELTALNTFLDTV</sequence>
<organism evidence="1 2">
    <name type="scientific">Alphaproteobacteria phage PhiJL001</name>
    <dbReference type="NCBI Taxonomy" id="2681607"/>
    <lineage>
        <taxon>Viruses</taxon>
        <taxon>Duplodnaviria</taxon>
        <taxon>Heunggongvirae</taxon>
        <taxon>Uroviricota</taxon>
        <taxon>Caudoviricetes</taxon>
        <taxon>Mesyanzhinovviridae</taxon>
        <taxon>Keylargovirus</taxon>
        <taxon>Keylargovirus JL001</taxon>
    </lineage>
</organism>
<accession>Q5DN41</accession>
<dbReference type="EMBL" id="AY576273">
    <property type="protein sequence ID" value="AAT69540.1"/>
    <property type="molecule type" value="Genomic_DNA"/>
</dbReference>
<keyword evidence="2" id="KW-1185">Reference proteome</keyword>
<evidence type="ECO:0000313" key="2">
    <source>
        <dbReference type="Proteomes" id="UP000000993"/>
    </source>
</evidence>
<evidence type="ECO:0000313" key="1">
    <source>
        <dbReference type="EMBL" id="AAT69540.1"/>
    </source>
</evidence>
<protein>
    <submittedName>
        <fullName evidence="1">Gp64</fullName>
    </submittedName>
</protein>
<dbReference type="KEGG" id="vg:3342398"/>
<gene>
    <name evidence="1" type="ORF">JL001p64</name>
</gene>